<gene>
    <name evidence="2" type="ORF">PMAYCL1PPCAC_10555</name>
</gene>
<feature type="non-terminal residue" evidence="2">
    <location>
        <position position="79"/>
    </location>
</feature>
<keyword evidence="3" id="KW-1185">Reference proteome</keyword>
<dbReference type="InterPro" id="IPR006149">
    <property type="entry name" value="EB_dom"/>
</dbReference>
<accession>A0AAN4ZML1</accession>
<name>A0AAN4ZML1_9BILA</name>
<proteinExistence type="predicted"/>
<feature type="domain" description="EB" evidence="1">
    <location>
        <begin position="14"/>
        <end position="64"/>
    </location>
</feature>
<feature type="non-terminal residue" evidence="2">
    <location>
        <position position="1"/>
    </location>
</feature>
<dbReference type="AlphaFoldDB" id="A0AAN4ZML1"/>
<dbReference type="Pfam" id="PF01683">
    <property type="entry name" value="EB"/>
    <property type="match status" value="1"/>
</dbReference>
<organism evidence="2 3">
    <name type="scientific">Pristionchus mayeri</name>
    <dbReference type="NCBI Taxonomy" id="1317129"/>
    <lineage>
        <taxon>Eukaryota</taxon>
        <taxon>Metazoa</taxon>
        <taxon>Ecdysozoa</taxon>
        <taxon>Nematoda</taxon>
        <taxon>Chromadorea</taxon>
        <taxon>Rhabditida</taxon>
        <taxon>Rhabditina</taxon>
        <taxon>Diplogasteromorpha</taxon>
        <taxon>Diplogasteroidea</taxon>
        <taxon>Neodiplogasteridae</taxon>
        <taxon>Pristionchus</taxon>
    </lineage>
</organism>
<evidence type="ECO:0000259" key="1">
    <source>
        <dbReference type="Pfam" id="PF01683"/>
    </source>
</evidence>
<evidence type="ECO:0000313" key="3">
    <source>
        <dbReference type="Proteomes" id="UP001328107"/>
    </source>
</evidence>
<sequence>LIVNAYCLTPGASCRQTQTLVNGICLSFAPGSACQASGQCIGGSKCTNNVCTCPSGKIQIAGYCILSLTSPSTPSFPSF</sequence>
<reference evidence="3" key="1">
    <citation type="submission" date="2022-10" db="EMBL/GenBank/DDBJ databases">
        <title>Genome assembly of Pristionchus species.</title>
        <authorList>
            <person name="Yoshida K."/>
            <person name="Sommer R.J."/>
        </authorList>
    </citation>
    <scope>NUCLEOTIDE SEQUENCE [LARGE SCALE GENOMIC DNA]</scope>
    <source>
        <strain evidence="3">RS5460</strain>
    </source>
</reference>
<dbReference type="EMBL" id="BTRK01000003">
    <property type="protein sequence ID" value="GMR40360.1"/>
    <property type="molecule type" value="Genomic_DNA"/>
</dbReference>
<evidence type="ECO:0000313" key="2">
    <source>
        <dbReference type="EMBL" id="GMR40360.1"/>
    </source>
</evidence>
<comment type="caution">
    <text evidence="2">The sequence shown here is derived from an EMBL/GenBank/DDBJ whole genome shotgun (WGS) entry which is preliminary data.</text>
</comment>
<protein>
    <recommendedName>
        <fullName evidence="1">EB domain-containing protein</fullName>
    </recommendedName>
</protein>
<dbReference type="Proteomes" id="UP001328107">
    <property type="component" value="Unassembled WGS sequence"/>
</dbReference>